<evidence type="ECO:0000313" key="3">
    <source>
        <dbReference type="Proteomes" id="UP000199053"/>
    </source>
</evidence>
<organism evidence="2 3">
    <name type="scientific">Maridesulfovibrio ferrireducens</name>
    <dbReference type="NCBI Taxonomy" id="246191"/>
    <lineage>
        <taxon>Bacteria</taxon>
        <taxon>Pseudomonadati</taxon>
        <taxon>Thermodesulfobacteriota</taxon>
        <taxon>Desulfovibrionia</taxon>
        <taxon>Desulfovibrionales</taxon>
        <taxon>Desulfovibrionaceae</taxon>
        <taxon>Maridesulfovibrio</taxon>
    </lineage>
</organism>
<gene>
    <name evidence="2" type="ORF">SAMN05660337_1754</name>
</gene>
<dbReference type="Proteomes" id="UP000199053">
    <property type="component" value="Unassembled WGS sequence"/>
</dbReference>
<keyword evidence="1" id="KW-0812">Transmembrane</keyword>
<evidence type="ECO:0000256" key="1">
    <source>
        <dbReference type="SAM" id="Phobius"/>
    </source>
</evidence>
<protein>
    <submittedName>
        <fullName evidence="2">Uncharacterized protein</fullName>
    </submittedName>
</protein>
<keyword evidence="1" id="KW-0472">Membrane</keyword>
<dbReference type="EMBL" id="FNGA01000002">
    <property type="protein sequence ID" value="SDK93298.1"/>
    <property type="molecule type" value="Genomic_DNA"/>
</dbReference>
<sequence>MSLPSFSSSNFYSFCCTLGAVILFYAIIFPYNISREIEHRKVETEKQSDMLDVEIRCLRKSGDVLDGRIKDREVELERIRKNYITKEVKGLWDNEVDKLFDLVSANSDKIRDFNLKCIELRYASKSISTLSKELNEVLVKLWLVLFLGISIFSYGVINWRRLQKISDQHMKSCIENSLRESSKKRCNDVYLGR</sequence>
<proteinExistence type="predicted"/>
<evidence type="ECO:0000313" key="2">
    <source>
        <dbReference type="EMBL" id="SDK93298.1"/>
    </source>
</evidence>
<name>A0A1G9FY42_9BACT</name>
<dbReference type="RefSeq" id="WP_092160150.1">
    <property type="nucleotide sequence ID" value="NZ_FNGA01000002.1"/>
</dbReference>
<accession>A0A1G9FY42</accession>
<feature type="transmembrane region" description="Helical" evidence="1">
    <location>
        <begin position="137"/>
        <end position="157"/>
    </location>
</feature>
<dbReference type="AlphaFoldDB" id="A0A1G9FY42"/>
<feature type="transmembrane region" description="Helical" evidence="1">
    <location>
        <begin position="12"/>
        <end position="33"/>
    </location>
</feature>
<keyword evidence="3" id="KW-1185">Reference proteome</keyword>
<reference evidence="3" key="1">
    <citation type="submission" date="2016-10" db="EMBL/GenBank/DDBJ databases">
        <authorList>
            <person name="Varghese N."/>
            <person name="Submissions S."/>
        </authorList>
    </citation>
    <scope>NUCLEOTIDE SEQUENCE [LARGE SCALE GENOMIC DNA]</scope>
    <source>
        <strain evidence="3">DSM 16995</strain>
    </source>
</reference>
<keyword evidence="1" id="KW-1133">Transmembrane helix</keyword>